<evidence type="ECO:0000256" key="4">
    <source>
        <dbReference type="ARBA" id="ARBA00023136"/>
    </source>
</evidence>
<dbReference type="Gene3D" id="3.10.450.230">
    <property type="entry name" value="VirB8 protein"/>
    <property type="match status" value="1"/>
</dbReference>
<keyword evidence="2 5" id="KW-0812">Transmembrane</keyword>
<dbReference type="Pfam" id="PF04335">
    <property type="entry name" value="VirB8"/>
    <property type="match status" value="1"/>
</dbReference>
<keyword evidence="8" id="KW-1185">Reference proteome</keyword>
<feature type="domain" description="Bacterial virulence protein VirB8" evidence="6">
    <location>
        <begin position="29"/>
        <end position="174"/>
    </location>
</feature>
<comment type="subcellular location">
    <subcellularLocation>
        <location evidence="1">Membrane</location>
        <topology evidence="1">Single-pass membrane protein</topology>
    </subcellularLocation>
</comment>
<evidence type="ECO:0000313" key="8">
    <source>
        <dbReference type="Proteomes" id="UP000018951"/>
    </source>
</evidence>
<reference evidence="7 8" key="1">
    <citation type="journal article" date="2013" name="PLoS ONE">
        <title>Bacterial endosymbiosis in a chordate host: long-term co-evolution and conservation of secondary metabolism.</title>
        <authorList>
            <person name="Kwan J.C."/>
            <person name="Schmidt E.W."/>
        </authorList>
    </citation>
    <scope>NUCLEOTIDE SEQUENCE [LARGE SCALE GENOMIC DNA]</scope>
    <source>
        <strain evidence="8">L6</strain>
    </source>
</reference>
<evidence type="ECO:0000256" key="5">
    <source>
        <dbReference type="SAM" id="Phobius"/>
    </source>
</evidence>
<feature type="transmembrane region" description="Helical" evidence="5">
    <location>
        <begin position="42"/>
        <end position="66"/>
    </location>
</feature>
<keyword evidence="4 5" id="KW-0472">Membrane</keyword>
<dbReference type="SUPFAM" id="SSF54427">
    <property type="entry name" value="NTF2-like"/>
    <property type="match status" value="1"/>
</dbReference>
<sequence>MLKYEKLKDEKLVHSLIEKDCYFIESFEWYMQKYVLPITSTIYLWCMIGLLMICTAVLFGKIFSLFPLSVRVPFIMYVEHDSYDKRSILNRLSYDKVLNNNVAKYLLSEYVRSYEGYDYNLLQYKMAYIKSNSIYDIYKKYRQKNDFANSDSPIRIYKDVVVKRIEIVSIDIIENFELNARAEVVFNSYLDDKMVDSQKVYIDYQLSDVMSSYKKFFPLEFTVISYDKKDIL</sequence>
<organism evidence="7 8">
    <name type="scientific">Candidatus Xenolissoclinum pacificiensis L6</name>
    <dbReference type="NCBI Taxonomy" id="1401685"/>
    <lineage>
        <taxon>Bacteria</taxon>
        <taxon>Pseudomonadati</taxon>
        <taxon>Pseudomonadota</taxon>
        <taxon>Alphaproteobacteria</taxon>
        <taxon>Rickettsiales</taxon>
        <taxon>Anaplasmataceae</taxon>
        <taxon>Candidatus Xenolissoclinum</taxon>
    </lineage>
</organism>
<gene>
    <name evidence="7" type="ORF">P857_649</name>
</gene>
<dbReference type="Proteomes" id="UP000018951">
    <property type="component" value="Unassembled WGS sequence"/>
</dbReference>
<protein>
    <recommendedName>
        <fullName evidence="6">Bacterial virulence protein VirB8 domain-containing protein</fullName>
    </recommendedName>
</protein>
<keyword evidence="3 5" id="KW-1133">Transmembrane helix</keyword>
<name>W2UYG4_9RICK</name>
<dbReference type="EMBL" id="AXCJ01000008">
    <property type="protein sequence ID" value="ETO91161.1"/>
    <property type="molecule type" value="Genomic_DNA"/>
</dbReference>
<proteinExistence type="predicted"/>
<comment type="caution">
    <text evidence="7">The sequence shown here is derived from an EMBL/GenBank/DDBJ whole genome shotgun (WGS) entry which is preliminary data.</text>
</comment>
<evidence type="ECO:0000256" key="3">
    <source>
        <dbReference type="ARBA" id="ARBA00022989"/>
    </source>
</evidence>
<dbReference type="InterPro" id="IPR032710">
    <property type="entry name" value="NTF2-like_dom_sf"/>
</dbReference>
<evidence type="ECO:0000259" key="6">
    <source>
        <dbReference type="Pfam" id="PF04335"/>
    </source>
</evidence>
<dbReference type="STRING" id="1401685.P857_649"/>
<evidence type="ECO:0000256" key="2">
    <source>
        <dbReference type="ARBA" id="ARBA00022692"/>
    </source>
</evidence>
<accession>W2UYG4</accession>
<dbReference type="AlphaFoldDB" id="W2UYG4"/>
<dbReference type="CDD" id="cd16424">
    <property type="entry name" value="VirB8"/>
    <property type="match status" value="1"/>
</dbReference>
<dbReference type="InterPro" id="IPR007430">
    <property type="entry name" value="VirB8"/>
</dbReference>
<evidence type="ECO:0000313" key="7">
    <source>
        <dbReference type="EMBL" id="ETO91161.1"/>
    </source>
</evidence>
<evidence type="ECO:0000256" key="1">
    <source>
        <dbReference type="ARBA" id="ARBA00004167"/>
    </source>
</evidence>
<dbReference type="GO" id="GO:0016020">
    <property type="term" value="C:membrane"/>
    <property type="evidence" value="ECO:0007669"/>
    <property type="project" value="UniProtKB-SubCell"/>
</dbReference>